<dbReference type="Pfam" id="PF03575">
    <property type="entry name" value="Peptidase_S51"/>
    <property type="match status" value="1"/>
</dbReference>
<name>W7TL24_9STRA</name>
<evidence type="ECO:0000256" key="4">
    <source>
        <dbReference type="ARBA" id="ARBA00022825"/>
    </source>
</evidence>
<dbReference type="GO" id="GO:0006508">
    <property type="term" value="P:proteolysis"/>
    <property type="evidence" value="ECO:0007669"/>
    <property type="project" value="UniProtKB-KW"/>
</dbReference>
<organism evidence="6 7">
    <name type="scientific">Nannochloropsis gaditana</name>
    <dbReference type="NCBI Taxonomy" id="72520"/>
    <lineage>
        <taxon>Eukaryota</taxon>
        <taxon>Sar</taxon>
        <taxon>Stramenopiles</taxon>
        <taxon>Ochrophyta</taxon>
        <taxon>Eustigmatophyceae</taxon>
        <taxon>Eustigmatales</taxon>
        <taxon>Monodopsidaceae</taxon>
        <taxon>Nannochloropsis</taxon>
    </lineage>
</organism>
<evidence type="ECO:0000256" key="2">
    <source>
        <dbReference type="ARBA" id="ARBA00022670"/>
    </source>
</evidence>
<dbReference type="Gene3D" id="2.120.10.30">
    <property type="entry name" value="TolB, C-terminal domain"/>
    <property type="match status" value="1"/>
</dbReference>
<dbReference type="SUPFAM" id="SSF53474">
    <property type="entry name" value="alpha/beta-Hydrolases"/>
    <property type="match status" value="1"/>
</dbReference>
<dbReference type="Gene3D" id="3.40.50.1820">
    <property type="entry name" value="alpha/beta hydrolase"/>
    <property type="match status" value="1"/>
</dbReference>
<dbReference type="Pfam" id="PF00326">
    <property type="entry name" value="Peptidase_S9"/>
    <property type="match status" value="1"/>
</dbReference>
<dbReference type="OrthoDB" id="416344at2759"/>
<evidence type="ECO:0000259" key="5">
    <source>
        <dbReference type="Pfam" id="PF00326"/>
    </source>
</evidence>
<keyword evidence="3" id="KW-0378">Hydrolase</keyword>
<evidence type="ECO:0000313" key="6">
    <source>
        <dbReference type="EMBL" id="EWM27795.1"/>
    </source>
</evidence>
<dbReference type="GO" id="GO:0004252">
    <property type="term" value="F:serine-type endopeptidase activity"/>
    <property type="evidence" value="ECO:0007669"/>
    <property type="project" value="TreeGrafter"/>
</dbReference>
<dbReference type="EMBL" id="AZIL01000401">
    <property type="protein sequence ID" value="EWM27795.1"/>
    <property type="molecule type" value="Genomic_DNA"/>
</dbReference>
<comment type="caution">
    <text evidence="6">The sequence shown here is derived from an EMBL/GenBank/DDBJ whole genome shotgun (WGS) entry which is preliminary data.</text>
</comment>
<dbReference type="MEROPS" id="S51.001"/>
<dbReference type="Gene3D" id="3.40.50.880">
    <property type="match status" value="1"/>
</dbReference>
<comment type="similarity">
    <text evidence="1">Belongs to the peptidase S51 family.</text>
</comment>
<dbReference type="PANTHER" id="PTHR42776:SF27">
    <property type="entry name" value="DIPEPTIDYL PEPTIDASE FAMILY MEMBER 6"/>
    <property type="match status" value="1"/>
</dbReference>
<evidence type="ECO:0000256" key="1">
    <source>
        <dbReference type="ARBA" id="ARBA00006534"/>
    </source>
</evidence>
<keyword evidence="7" id="KW-1185">Reference proteome</keyword>
<gene>
    <name evidence="6" type="ORF">Naga_100324g4</name>
</gene>
<evidence type="ECO:0000256" key="3">
    <source>
        <dbReference type="ARBA" id="ARBA00022801"/>
    </source>
</evidence>
<dbReference type="InterPro" id="IPR029058">
    <property type="entry name" value="AB_hydrolase_fold"/>
</dbReference>
<dbReference type="InterPro" id="IPR029062">
    <property type="entry name" value="Class_I_gatase-like"/>
</dbReference>
<reference evidence="6 7" key="1">
    <citation type="journal article" date="2014" name="Mol. Plant">
        <title>Chromosome Scale Genome Assembly and Transcriptome Profiling of Nannochloropsis gaditana in Nitrogen Depletion.</title>
        <authorList>
            <person name="Corteggiani Carpinelli E."/>
            <person name="Telatin A."/>
            <person name="Vitulo N."/>
            <person name="Forcato C."/>
            <person name="D'Angelo M."/>
            <person name="Schiavon R."/>
            <person name="Vezzi A."/>
            <person name="Giacometti G.M."/>
            <person name="Morosinotto T."/>
            <person name="Valle G."/>
        </authorList>
    </citation>
    <scope>NUCLEOTIDE SEQUENCE [LARGE SCALE GENOMIC DNA]</scope>
    <source>
        <strain evidence="6 7">B-31</strain>
    </source>
</reference>
<dbReference type="Proteomes" id="UP000019335">
    <property type="component" value="Chromosome 6"/>
</dbReference>
<sequence>MHVDSGMTGGYRLQPLHKEDDPAVAIRGAQAIYVCGGNVFRLLRELRRRNLLQPLQDAVLSHRVPYVGISAGTVLACPTVCTSNDMPVVDPGDYSTSAGSSLQALGLVKFQINAHYYGGEFYSREPGTGAYEAHAGMRREERIQEFLEETSEAAPVPVLGLPEGYLLRCEGEKIGVRGGPSTRGSAVTIFKKDQSPLEVEGLPTEDIAALVWGQAKPSTRTPGGMVPLHVLFGNPVRSQARLSPDGIYLSFLAPDPTTDVLNVWVVERAAGVVSRTARMVTSDHNRGIRQHFWAENSREILYLQDVGGDENWHLFSVPLSPGEAADARSGRVPVRDLTPFEGVRAENVRRSPRHPDELLVGLNLRSRVVFDVYRVSLATGSCVLDTENPGDVLAWYTDKDFEVRGAFAADAAEGGRRLRVRDKGKAAWREILAWDFEETSEVVGFNPDGDGIYILTSVGSDTTRLVEIDCADGQERRTWLHDPRCDVGQVLINKETLALEAAELNYLTREWRCLEEGEQSAGTRSVARDFAAIEAAVRRQAGGRRDFRVVSRAHKDALWVVAVSGDTVPTEFFLYYRATQALDLLFVDRPQLLEYSLGRMQPLVISASDGEELVSYLTLPPALPPWTPGAESPPLHLPLVLLVHGGPWARDSWGFSPVVQLLASRGYAVLQVNYRGSAGFGKSFVNKGNGEWGIGSMQRDLTESVRWAVQAGVADPARVAIMGGSYGGYATLAGLCFTPELYKCGVDIVGPAHLKTLFGSIPPYWAPMKRQLVKRVGNVEEEEVFNRKISPVYHAKRIRAPLMIVQGANDPRVKKAESDQMVASMRAEGLEVVYLVYPDEGHGLVRPPNKMDMYHRIEAFLKKHMGGKMFASREDKALFDGTSALIE</sequence>
<keyword evidence="4" id="KW-0720">Serine protease</keyword>
<evidence type="ECO:0000313" key="7">
    <source>
        <dbReference type="Proteomes" id="UP000019335"/>
    </source>
</evidence>
<accession>W7TL24</accession>
<dbReference type="SUPFAM" id="SSF82171">
    <property type="entry name" value="DPP6 N-terminal domain-like"/>
    <property type="match status" value="1"/>
</dbReference>
<dbReference type="InterPro" id="IPR001375">
    <property type="entry name" value="Peptidase_S9_cat"/>
</dbReference>
<dbReference type="SUPFAM" id="SSF52317">
    <property type="entry name" value="Class I glutamine amidotransferase-like"/>
    <property type="match status" value="1"/>
</dbReference>
<feature type="domain" description="Peptidase S9 prolyl oligopeptidase catalytic" evidence="5">
    <location>
        <begin position="653"/>
        <end position="867"/>
    </location>
</feature>
<dbReference type="InterPro" id="IPR005320">
    <property type="entry name" value="Peptidase_S51"/>
</dbReference>
<protein>
    <submittedName>
        <fullName evidence="6">Dipeptidyl anminopeptidase</fullName>
    </submittedName>
</protein>
<proteinExistence type="inferred from homology"/>
<dbReference type="InterPro" id="IPR011042">
    <property type="entry name" value="6-blade_b-propeller_TolB-like"/>
</dbReference>
<dbReference type="PANTHER" id="PTHR42776">
    <property type="entry name" value="SERINE PEPTIDASE S9 FAMILY MEMBER"/>
    <property type="match status" value="1"/>
</dbReference>
<dbReference type="AlphaFoldDB" id="W7TL24"/>
<keyword evidence="2" id="KW-0645">Protease</keyword>